<organism evidence="1 2">
    <name type="scientific">Alkaliphilus hydrothermalis</name>
    <dbReference type="NCBI Taxonomy" id="1482730"/>
    <lineage>
        <taxon>Bacteria</taxon>
        <taxon>Bacillati</taxon>
        <taxon>Bacillota</taxon>
        <taxon>Clostridia</taxon>
        <taxon>Peptostreptococcales</taxon>
        <taxon>Natronincolaceae</taxon>
        <taxon>Alkaliphilus</taxon>
    </lineage>
</organism>
<evidence type="ECO:0000313" key="2">
    <source>
        <dbReference type="Proteomes" id="UP001314796"/>
    </source>
</evidence>
<dbReference type="CDD" id="cd00090">
    <property type="entry name" value="HTH_ARSR"/>
    <property type="match status" value="1"/>
</dbReference>
<comment type="caution">
    <text evidence="1">The sequence shown here is derived from an EMBL/GenBank/DDBJ whole genome shotgun (WGS) entry which is preliminary data.</text>
</comment>
<dbReference type="SUPFAM" id="SSF46785">
    <property type="entry name" value="Winged helix' DNA-binding domain"/>
    <property type="match status" value="1"/>
</dbReference>
<dbReference type="Gene3D" id="1.10.10.10">
    <property type="entry name" value="Winged helix-like DNA-binding domain superfamily/Winged helix DNA-binding domain"/>
    <property type="match status" value="1"/>
</dbReference>
<dbReference type="RefSeq" id="WP_204400699.1">
    <property type="nucleotide sequence ID" value="NZ_JAFBEE010000004.1"/>
</dbReference>
<dbReference type="Pfam" id="PF12840">
    <property type="entry name" value="HTH_20"/>
    <property type="match status" value="1"/>
</dbReference>
<reference evidence="1 2" key="1">
    <citation type="submission" date="2021-01" db="EMBL/GenBank/DDBJ databases">
        <title>Genomic Encyclopedia of Type Strains, Phase IV (KMG-IV): sequencing the most valuable type-strain genomes for metagenomic binning, comparative biology and taxonomic classification.</title>
        <authorList>
            <person name="Goeker M."/>
        </authorList>
    </citation>
    <scope>NUCLEOTIDE SEQUENCE [LARGE SCALE GENOMIC DNA]</scope>
    <source>
        <strain evidence="1 2">DSM 25890</strain>
    </source>
</reference>
<keyword evidence="1" id="KW-0238">DNA-binding</keyword>
<sequence length="194" mass="22136">MKDILVMRDLEQIKAISHPYRVEVFGAFEGDQPQSAKQIAEKLGEPHAKVNYHIKSLLKVGILELVDEKVKSGIIEKYYLPAATKLVIDKSFMQNVDDDVLQSINQASISIFEKISADFYKSAEKSNNGLPKFLDYHNDYYLTTEESKELIGKINDLVKDYLTDKKDKTREDTRTFSIAVIGITKMSKNKQQRG</sequence>
<dbReference type="GO" id="GO:0003677">
    <property type="term" value="F:DNA binding"/>
    <property type="evidence" value="ECO:0007669"/>
    <property type="project" value="UniProtKB-KW"/>
</dbReference>
<proteinExistence type="predicted"/>
<keyword evidence="2" id="KW-1185">Reference proteome</keyword>
<dbReference type="InterPro" id="IPR036390">
    <property type="entry name" value="WH_DNA-bd_sf"/>
</dbReference>
<dbReference type="InterPro" id="IPR011991">
    <property type="entry name" value="ArsR-like_HTH"/>
</dbReference>
<evidence type="ECO:0000313" key="1">
    <source>
        <dbReference type="EMBL" id="MBM7614433.1"/>
    </source>
</evidence>
<dbReference type="Proteomes" id="UP001314796">
    <property type="component" value="Unassembled WGS sequence"/>
</dbReference>
<gene>
    <name evidence="1" type="ORF">JOC73_000944</name>
</gene>
<dbReference type="InterPro" id="IPR036388">
    <property type="entry name" value="WH-like_DNA-bd_sf"/>
</dbReference>
<protein>
    <submittedName>
        <fullName evidence="1">DNA-binding transcriptional ArsR family regulator</fullName>
    </submittedName>
</protein>
<name>A0ABS2NNC1_9FIRM</name>
<dbReference type="EMBL" id="JAFBEE010000004">
    <property type="protein sequence ID" value="MBM7614433.1"/>
    <property type="molecule type" value="Genomic_DNA"/>
</dbReference>
<accession>A0ABS2NNC1</accession>